<dbReference type="OrthoDB" id="543212at2759"/>
<accession>A0A2P6UZ42</accession>
<dbReference type="AlphaFoldDB" id="A0A2P6UZ42"/>
<dbReference type="CDD" id="cd09272">
    <property type="entry name" value="RNase_HI_RT_Ty1"/>
    <property type="match status" value="1"/>
</dbReference>
<keyword evidence="1" id="KW-0548">Nucleotidyltransferase</keyword>
<keyword evidence="2" id="KW-1185">Reference proteome</keyword>
<gene>
    <name evidence="1" type="ORF">C2E20_9220</name>
</gene>
<protein>
    <submittedName>
        <fullName evidence="1">Reverse transcriptase,R</fullName>
    </submittedName>
</protein>
<evidence type="ECO:0000313" key="1">
    <source>
        <dbReference type="EMBL" id="PSC67096.1"/>
    </source>
</evidence>
<dbReference type="PANTHER" id="PTHR11439:SF483">
    <property type="entry name" value="PEPTIDE SYNTHASE GLIP-LIKE, PUTATIVE (AFU_ORTHOLOGUE AFUA_3G12920)-RELATED"/>
    <property type="match status" value="1"/>
</dbReference>
<dbReference type="GO" id="GO:0003964">
    <property type="term" value="F:RNA-directed DNA polymerase activity"/>
    <property type="evidence" value="ECO:0007669"/>
    <property type="project" value="UniProtKB-KW"/>
</dbReference>
<sequence>MAAFEARDLGNATFFLGMDLIRDRTAKTIKLAQSRNIKDLLSKYGMDDAKTASTPANASIKLTKQGTPLDTQTHSYSALAGEACRLLRAAAPDAVLVALTAAASDGRPGPSSHGIVVSEPFPACSTSSSGSRVPHSVCLRITASSSQAAALLASPVVRLPAPWPADQPPAQLVRQPTEQLAYLTGAPPSIPEGPLSAELRRRFPGILRARRDTVGGLASERFVLALAPGAAVPHHISFDTVLRYLTGTPDIGITFGAGSPGLQVFSDADHAGDIDTRRSTTGYAFIFNGGAISWASRLQPTVAASTTEAEYIAAATTIKEGLWLRKLFQDLSLDLHTVAICADSQTALKLLKNPIVSNRSKHIDVVHHFARERVARNEVTFEYISTESMVADALTKPVPATKFNFCRAGMGLS</sequence>
<dbReference type="PANTHER" id="PTHR11439">
    <property type="entry name" value="GAG-POL-RELATED RETROTRANSPOSON"/>
    <property type="match status" value="1"/>
</dbReference>
<name>A0A2P6UZ42_9CHLO</name>
<dbReference type="STRING" id="554055.A0A2P6UZ42"/>
<keyword evidence="1" id="KW-0695">RNA-directed DNA polymerase</keyword>
<dbReference type="EMBL" id="LHPF02000116">
    <property type="protein sequence ID" value="PSC67096.1"/>
    <property type="molecule type" value="Genomic_DNA"/>
</dbReference>
<proteinExistence type="predicted"/>
<dbReference type="Proteomes" id="UP000239649">
    <property type="component" value="Unassembled WGS sequence"/>
</dbReference>
<comment type="caution">
    <text evidence="1">The sequence shown here is derived from an EMBL/GenBank/DDBJ whole genome shotgun (WGS) entry which is preliminary data.</text>
</comment>
<keyword evidence="1" id="KW-0808">Transferase</keyword>
<organism evidence="1 2">
    <name type="scientific">Micractinium conductrix</name>
    <dbReference type="NCBI Taxonomy" id="554055"/>
    <lineage>
        <taxon>Eukaryota</taxon>
        <taxon>Viridiplantae</taxon>
        <taxon>Chlorophyta</taxon>
        <taxon>core chlorophytes</taxon>
        <taxon>Trebouxiophyceae</taxon>
        <taxon>Chlorellales</taxon>
        <taxon>Chlorellaceae</taxon>
        <taxon>Chlorella clade</taxon>
        <taxon>Micractinium</taxon>
    </lineage>
</organism>
<evidence type="ECO:0000313" key="2">
    <source>
        <dbReference type="Proteomes" id="UP000239649"/>
    </source>
</evidence>
<reference evidence="1 2" key="1">
    <citation type="journal article" date="2018" name="Plant J.">
        <title>Genome sequences of Chlorella sorokiniana UTEX 1602 and Micractinium conductrix SAG 241.80: implications to maltose excretion by a green alga.</title>
        <authorList>
            <person name="Arriola M.B."/>
            <person name="Velmurugan N."/>
            <person name="Zhang Y."/>
            <person name="Plunkett M.H."/>
            <person name="Hondzo H."/>
            <person name="Barney B.M."/>
        </authorList>
    </citation>
    <scope>NUCLEOTIDE SEQUENCE [LARGE SCALE GENOMIC DNA]</scope>
    <source>
        <strain evidence="1 2">SAG 241.80</strain>
    </source>
</reference>